<proteinExistence type="predicted"/>
<organism evidence="2 3">
    <name type="scientific">Bacteroides reticulotermitis</name>
    <dbReference type="NCBI Taxonomy" id="1133319"/>
    <lineage>
        <taxon>Bacteria</taxon>
        <taxon>Pseudomonadati</taxon>
        <taxon>Bacteroidota</taxon>
        <taxon>Bacteroidia</taxon>
        <taxon>Bacteroidales</taxon>
        <taxon>Bacteroidaceae</taxon>
        <taxon>Bacteroides</taxon>
    </lineage>
</organism>
<name>A0A840D7Z5_9BACE</name>
<dbReference type="EMBL" id="JACIER010000010">
    <property type="protein sequence ID" value="MBB4044745.1"/>
    <property type="molecule type" value="Genomic_DNA"/>
</dbReference>
<keyword evidence="2" id="KW-0489">Methyltransferase</keyword>
<keyword evidence="2" id="KW-0808">Transferase</keyword>
<dbReference type="InterPro" id="IPR029063">
    <property type="entry name" value="SAM-dependent_MTases_sf"/>
</dbReference>
<dbReference type="Pfam" id="PF13649">
    <property type="entry name" value="Methyltransf_25"/>
    <property type="match status" value="1"/>
</dbReference>
<dbReference type="PANTHER" id="PTHR43464:SF77">
    <property type="entry name" value="BLL3586 PROTEIN"/>
    <property type="match status" value="1"/>
</dbReference>
<protein>
    <submittedName>
        <fullName evidence="2">SAM-dependent methyltransferase</fullName>
    </submittedName>
</protein>
<dbReference type="CDD" id="cd02440">
    <property type="entry name" value="AdoMet_MTases"/>
    <property type="match status" value="1"/>
</dbReference>
<dbReference type="InterPro" id="IPR041698">
    <property type="entry name" value="Methyltransf_25"/>
</dbReference>
<accession>A0A840D7Z5</accession>
<dbReference type="RefSeq" id="WP_044163529.1">
    <property type="nucleotide sequence ID" value="NZ_JACIER010000010.1"/>
</dbReference>
<comment type="caution">
    <text evidence="2">The sequence shown here is derived from an EMBL/GenBank/DDBJ whole genome shotgun (WGS) entry which is preliminary data.</text>
</comment>
<dbReference type="AlphaFoldDB" id="A0A840D7Z5"/>
<sequence length="208" mass="24109">MEEFWETSFREKQEMWGFESTHSAAAALALFRENSLQKILIPGFGYGRNARLFIDDGFDVTGIEISETAIALAKKHSGENLKVYHGSVVDMPFDQVLYDSVFCYALIHLLNSRERVKLIRDCFSQLRQGGYMVFVTVSKDYPTYGRGRQLSKDRFETMPGVNLYFYDPDTIRRDFGKYGLVDFVRIDEAANSTDHKLSLKFWYIVCRK</sequence>
<gene>
    <name evidence="2" type="ORF">GGR06_002543</name>
</gene>
<dbReference type="GO" id="GO:0032259">
    <property type="term" value="P:methylation"/>
    <property type="evidence" value="ECO:0007669"/>
    <property type="project" value="UniProtKB-KW"/>
</dbReference>
<keyword evidence="3" id="KW-1185">Reference proteome</keyword>
<dbReference type="GO" id="GO:0008168">
    <property type="term" value="F:methyltransferase activity"/>
    <property type="evidence" value="ECO:0007669"/>
    <property type="project" value="UniProtKB-KW"/>
</dbReference>
<dbReference type="Proteomes" id="UP000560658">
    <property type="component" value="Unassembled WGS sequence"/>
</dbReference>
<evidence type="ECO:0000313" key="3">
    <source>
        <dbReference type="Proteomes" id="UP000560658"/>
    </source>
</evidence>
<evidence type="ECO:0000259" key="1">
    <source>
        <dbReference type="Pfam" id="PF13649"/>
    </source>
</evidence>
<dbReference type="PANTHER" id="PTHR43464">
    <property type="entry name" value="METHYLTRANSFERASE"/>
    <property type="match status" value="1"/>
</dbReference>
<feature type="domain" description="Methyltransferase" evidence="1">
    <location>
        <begin position="40"/>
        <end position="130"/>
    </location>
</feature>
<dbReference type="Gene3D" id="3.40.50.150">
    <property type="entry name" value="Vaccinia Virus protein VP39"/>
    <property type="match status" value="1"/>
</dbReference>
<evidence type="ECO:0000313" key="2">
    <source>
        <dbReference type="EMBL" id="MBB4044745.1"/>
    </source>
</evidence>
<reference evidence="2" key="1">
    <citation type="submission" date="2020-08" db="EMBL/GenBank/DDBJ databases">
        <title>Genomic Encyclopedia of Type Strains, Phase IV (KMG-IV): sequencing the most valuable type-strain genomes for metagenomic binning, comparative biology and taxonomic classification.</title>
        <authorList>
            <person name="Goeker M."/>
        </authorList>
    </citation>
    <scope>NUCLEOTIDE SEQUENCE [LARGE SCALE GENOMIC DNA]</scope>
    <source>
        <strain evidence="2">DSM 105720</strain>
    </source>
</reference>
<dbReference type="SUPFAM" id="SSF53335">
    <property type="entry name" value="S-adenosyl-L-methionine-dependent methyltransferases"/>
    <property type="match status" value="1"/>
</dbReference>